<evidence type="ECO:0000259" key="1">
    <source>
        <dbReference type="PROSITE" id="PS51186"/>
    </source>
</evidence>
<dbReference type="PROSITE" id="PS51186">
    <property type="entry name" value="GNAT"/>
    <property type="match status" value="1"/>
</dbReference>
<gene>
    <name evidence="2" type="ORF">PghCCS26_13490</name>
</gene>
<protein>
    <submittedName>
        <fullName evidence="2">N-acetyltransferase</fullName>
    </submittedName>
</protein>
<dbReference type="Gene3D" id="3.40.630.30">
    <property type="match status" value="1"/>
</dbReference>
<sequence>MLDTSLEWYRVILKRNAGTLLPQASLPKGFSFEMFQAGDEESWAEIETSVLEFNSKEIALEYFTKNYLVYLNEVKLRTLFIKADDGEKIGTYTAWWRYTGIRRHPFVQWVAVKPRFQGLGLGKAIIAQGIRHMIDLEGDQIMYIPTSTWAYKAIKLYKWAGFELELYENAPGGYENQTVQALELIRDRI</sequence>
<dbReference type="CDD" id="cd04301">
    <property type="entry name" value="NAT_SF"/>
    <property type="match status" value="1"/>
</dbReference>
<keyword evidence="3" id="KW-1185">Reference proteome</keyword>
<reference evidence="2 3" key="1">
    <citation type="submission" date="2023-05" db="EMBL/GenBank/DDBJ databases">
        <title>Draft genome of Paenibacillus sp. CCS26.</title>
        <authorList>
            <person name="Akita H."/>
            <person name="Shinto Y."/>
            <person name="Kimura Z."/>
        </authorList>
    </citation>
    <scope>NUCLEOTIDE SEQUENCE [LARGE SCALE GENOMIC DNA]</scope>
    <source>
        <strain evidence="2 3">CCS26</strain>
    </source>
</reference>
<dbReference type="Proteomes" id="UP001285921">
    <property type="component" value="Unassembled WGS sequence"/>
</dbReference>
<dbReference type="InterPro" id="IPR000182">
    <property type="entry name" value="GNAT_dom"/>
</dbReference>
<proteinExistence type="predicted"/>
<dbReference type="Pfam" id="PF00583">
    <property type="entry name" value="Acetyltransf_1"/>
    <property type="match status" value="1"/>
</dbReference>
<feature type="domain" description="N-acetyltransferase" evidence="1">
    <location>
        <begin position="30"/>
        <end position="189"/>
    </location>
</feature>
<dbReference type="InterPro" id="IPR016181">
    <property type="entry name" value="Acyl_CoA_acyltransferase"/>
</dbReference>
<evidence type="ECO:0000313" key="3">
    <source>
        <dbReference type="Proteomes" id="UP001285921"/>
    </source>
</evidence>
<dbReference type="SUPFAM" id="SSF55729">
    <property type="entry name" value="Acyl-CoA N-acyltransferases (Nat)"/>
    <property type="match status" value="1"/>
</dbReference>
<comment type="caution">
    <text evidence="2">The sequence shown here is derived from an EMBL/GenBank/DDBJ whole genome shotgun (WGS) entry which is preliminary data.</text>
</comment>
<name>A0ABQ6NJ82_9BACL</name>
<evidence type="ECO:0000313" key="2">
    <source>
        <dbReference type="EMBL" id="GMK44222.1"/>
    </source>
</evidence>
<dbReference type="EMBL" id="BTCL01000003">
    <property type="protein sequence ID" value="GMK44222.1"/>
    <property type="molecule type" value="Genomic_DNA"/>
</dbReference>
<dbReference type="RefSeq" id="WP_317979265.1">
    <property type="nucleotide sequence ID" value="NZ_BTCL01000003.1"/>
</dbReference>
<organism evidence="2 3">
    <name type="scientific">Paenibacillus glycanilyticus</name>
    <dbReference type="NCBI Taxonomy" id="126569"/>
    <lineage>
        <taxon>Bacteria</taxon>
        <taxon>Bacillati</taxon>
        <taxon>Bacillota</taxon>
        <taxon>Bacilli</taxon>
        <taxon>Bacillales</taxon>
        <taxon>Paenibacillaceae</taxon>
        <taxon>Paenibacillus</taxon>
    </lineage>
</organism>
<accession>A0ABQ6NJ82</accession>